<evidence type="ECO:0000313" key="2">
    <source>
        <dbReference type="EMBL" id="MBB6482039.1"/>
    </source>
</evidence>
<accession>A0A841RGX9</accession>
<evidence type="ECO:0000313" key="3">
    <source>
        <dbReference type="Proteomes" id="UP000587760"/>
    </source>
</evidence>
<dbReference type="Gene3D" id="3.40.190.170">
    <property type="entry name" value="Bacterial extracellular solute-binding protein, family 7"/>
    <property type="match status" value="1"/>
</dbReference>
<dbReference type="Pfam" id="PF03480">
    <property type="entry name" value="DctP"/>
    <property type="match status" value="1"/>
</dbReference>
<dbReference type="RefSeq" id="WP_184748275.1">
    <property type="nucleotide sequence ID" value="NZ_JACHGJ010000009.1"/>
</dbReference>
<name>A0A841RGX9_9SPIO</name>
<dbReference type="AlphaFoldDB" id="A0A841RGX9"/>
<reference evidence="2 3" key="1">
    <citation type="submission" date="2020-08" db="EMBL/GenBank/DDBJ databases">
        <title>Genomic Encyclopedia of Type Strains, Phase IV (KMG-IV): sequencing the most valuable type-strain genomes for metagenomic binning, comparative biology and taxonomic classification.</title>
        <authorList>
            <person name="Goeker M."/>
        </authorList>
    </citation>
    <scope>NUCLEOTIDE SEQUENCE [LARGE SCALE GENOMIC DNA]</scope>
    <source>
        <strain evidence="2 3">DSM 2461</strain>
    </source>
</reference>
<dbReference type="PANTHER" id="PTHR33376">
    <property type="match status" value="1"/>
</dbReference>
<proteinExistence type="predicted"/>
<gene>
    <name evidence="2" type="ORF">HNR50_003727</name>
</gene>
<dbReference type="PANTHER" id="PTHR33376:SF15">
    <property type="entry name" value="BLL6794 PROTEIN"/>
    <property type="match status" value="1"/>
</dbReference>
<dbReference type="EMBL" id="JACHGJ010000009">
    <property type="protein sequence ID" value="MBB6482039.1"/>
    <property type="molecule type" value="Genomic_DNA"/>
</dbReference>
<keyword evidence="3" id="KW-1185">Reference proteome</keyword>
<dbReference type="GO" id="GO:0055085">
    <property type="term" value="P:transmembrane transport"/>
    <property type="evidence" value="ECO:0007669"/>
    <property type="project" value="InterPro"/>
</dbReference>
<dbReference type="NCBIfam" id="NF037995">
    <property type="entry name" value="TRAP_S1"/>
    <property type="match status" value="1"/>
</dbReference>
<dbReference type="CDD" id="cd13670">
    <property type="entry name" value="PBP2_TRAP_Tp0957_like"/>
    <property type="match status" value="1"/>
</dbReference>
<dbReference type="InterPro" id="IPR018389">
    <property type="entry name" value="DctP_fam"/>
</dbReference>
<dbReference type="Proteomes" id="UP000587760">
    <property type="component" value="Unassembled WGS sequence"/>
</dbReference>
<comment type="caution">
    <text evidence="2">The sequence shown here is derived from an EMBL/GenBank/DDBJ whole genome shotgun (WGS) entry which is preliminary data.</text>
</comment>
<organism evidence="2 3">
    <name type="scientific">Spirochaeta isovalerica</name>
    <dbReference type="NCBI Taxonomy" id="150"/>
    <lineage>
        <taxon>Bacteria</taxon>
        <taxon>Pseudomonadati</taxon>
        <taxon>Spirochaetota</taxon>
        <taxon>Spirochaetia</taxon>
        <taxon>Spirochaetales</taxon>
        <taxon>Spirochaetaceae</taxon>
        <taxon>Spirochaeta</taxon>
    </lineage>
</organism>
<protein>
    <submittedName>
        <fullName evidence="2">TRAP-type C4-dicarboxylate transport system substrate-binding protein</fullName>
    </submittedName>
</protein>
<evidence type="ECO:0000256" key="1">
    <source>
        <dbReference type="ARBA" id="ARBA00022729"/>
    </source>
</evidence>
<sequence>MKKHKRIISILIMIFMAVSPVASLTVKLGSVVPAGSDWDLALKQMALEWKQITGGQVNIRIFPGGIAGSEENMIQKMRINQLDMAVLTAIGMNKIVPESFVLSLPFLLADDEEVNFILENVAPEFDDDFNSKGFEVLMWSSTGWVKFFSRDKATTPDQLRRQKIAVDGDETEMMDAWKSLNFHVIPMSLNDTLTGLQSGMIDAFYAPPMGAAAYQWFALTPHMNNLPISPLLGGVVISSRTWNRIPEKYHTDLKAAVQRANSKFSISSQEMNQQALDIMLEYGLQVDDVTESERQEWMELFDEDYSTIVGRGKLIPSETLEMVKQKLNDFRESR</sequence>
<dbReference type="InterPro" id="IPR038404">
    <property type="entry name" value="TRAP_DctP_sf"/>
</dbReference>
<keyword evidence="1" id="KW-0732">Signal</keyword>